<gene>
    <name evidence="2" type="ORF">FA014_00130</name>
</gene>
<reference evidence="2 3" key="1">
    <citation type="submission" date="2019-05" db="EMBL/GenBank/DDBJ databases">
        <title>Genome sequence of Cellulomonas hominis strain CS1.</title>
        <authorList>
            <person name="Belmont J."/>
            <person name="Maclea K.S."/>
        </authorList>
    </citation>
    <scope>NUCLEOTIDE SEQUENCE [LARGE SCALE GENOMIC DNA]</scope>
    <source>
        <strain evidence="2 3">CS1</strain>
    </source>
</reference>
<dbReference type="EMBL" id="SZYE01000001">
    <property type="protein sequence ID" value="TKR27459.1"/>
    <property type="molecule type" value="Genomic_DNA"/>
</dbReference>
<dbReference type="InterPro" id="IPR014729">
    <property type="entry name" value="Rossmann-like_a/b/a_fold"/>
</dbReference>
<proteinExistence type="predicted"/>
<dbReference type="CDD" id="cd00293">
    <property type="entry name" value="USP-like"/>
    <property type="match status" value="1"/>
</dbReference>
<dbReference type="OrthoDB" id="3871731at2"/>
<dbReference type="Proteomes" id="UP000308121">
    <property type="component" value="Unassembled WGS sequence"/>
</dbReference>
<comment type="caution">
    <text evidence="2">The sequence shown here is derived from an EMBL/GenBank/DDBJ whole genome shotgun (WGS) entry which is preliminary data.</text>
</comment>
<dbReference type="Gene3D" id="3.40.50.620">
    <property type="entry name" value="HUPs"/>
    <property type="match status" value="1"/>
</dbReference>
<organism evidence="2 3">
    <name type="scientific">Cellulomonas hominis</name>
    <dbReference type="NCBI Taxonomy" id="156981"/>
    <lineage>
        <taxon>Bacteria</taxon>
        <taxon>Bacillati</taxon>
        <taxon>Actinomycetota</taxon>
        <taxon>Actinomycetes</taxon>
        <taxon>Micrococcales</taxon>
        <taxon>Cellulomonadaceae</taxon>
        <taxon>Cellulomonas</taxon>
    </lineage>
</organism>
<dbReference type="Pfam" id="PF00582">
    <property type="entry name" value="Usp"/>
    <property type="match status" value="1"/>
</dbReference>
<dbReference type="RefSeq" id="WP_154727684.1">
    <property type="nucleotide sequence ID" value="NZ_SZYE01000001.1"/>
</dbReference>
<dbReference type="AlphaFoldDB" id="A0A7Z8K293"/>
<evidence type="ECO:0000259" key="1">
    <source>
        <dbReference type="Pfam" id="PF00582"/>
    </source>
</evidence>
<accession>A0A7Z8K293</accession>
<protein>
    <submittedName>
        <fullName evidence="2">Universal stress protein</fullName>
    </submittedName>
</protein>
<evidence type="ECO:0000313" key="3">
    <source>
        <dbReference type="Proteomes" id="UP000308121"/>
    </source>
</evidence>
<evidence type="ECO:0000313" key="2">
    <source>
        <dbReference type="EMBL" id="TKR27459.1"/>
    </source>
</evidence>
<feature type="domain" description="UspA" evidence="1">
    <location>
        <begin position="4"/>
        <end position="128"/>
    </location>
</feature>
<name>A0A7Z8K293_9CELL</name>
<sequence length="146" mass="15429">MSLRSIVVGVDGGEKSSRALAFSLGLAGREAATLSVCYVRPPVPWTSFALTSMSMFCWDVGALVHASHDHVAAEVAAEASDAFARTGVRGQLVLRSGDVVGELAELARVREADLVVVGRSRRLGGGRFSAARRLTDGYRRALLIAS</sequence>
<dbReference type="SUPFAM" id="SSF52402">
    <property type="entry name" value="Adenine nucleotide alpha hydrolases-like"/>
    <property type="match status" value="1"/>
</dbReference>
<dbReference type="InterPro" id="IPR006016">
    <property type="entry name" value="UspA"/>
</dbReference>